<feature type="active site" evidence="8">
    <location>
        <position position="349"/>
    </location>
</feature>
<dbReference type="InterPro" id="IPR008283">
    <property type="entry name" value="Peptidase_M17_N"/>
</dbReference>
<keyword evidence="7 8" id="KW-0464">Manganese</keyword>
<dbReference type="Pfam" id="PF00883">
    <property type="entry name" value="Peptidase_M17"/>
    <property type="match status" value="1"/>
</dbReference>
<dbReference type="STRING" id="345632.GPICK_00900"/>
<feature type="binding site" evidence="8">
    <location>
        <position position="286"/>
    </location>
    <ligand>
        <name>Mn(2+)</name>
        <dbReference type="ChEBI" id="CHEBI:29035"/>
        <label>2</label>
    </ligand>
</feature>
<dbReference type="KEGG" id="gpi:GPICK_00900"/>
<dbReference type="Pfam" id="PF02789">
    <property type="entry name" value="Peptidase_M17_N"/>
    <property type="match status" value="1"/>
</dbReference>
<feature type="active site" evidence="8">
    <location>
        <position position="275"/>
    </location>
</feature>
<comment type="function">
    <text evidence="8">Presumably involved in the processing and regular turnover of intracellular proteins. Catalyzes the removal of unsubstituted N-terminal amino acids from various peptides.</text>
</comment>
<dbReference type="GO" id="GO:0005737">
    <property type="term" value="C:cytoplasm"/>
    <property type="evidence" value="ECO:0007669"/>
    <property type="project" value="UniProtKB-SubCell"/>
</dbReference>
<dbReference type="NCBIfam" id="NF002083">
    <property type="entry name" value="PRK00913.3-5"/>
    <property type="match status" value="1"/>
</dbReference>
<evidence type="ECO:0000313" key="11">
    <source>
        <dbReference type="Proteomes" id="UP000057609"/>
    </source>
</evidence>
<evidence type="ECO:0000256" key="4">
    <source>
        <dbReference type="ARBA" id="ARBA00022438"/>
    </source>
</evidence>
<dbReference type="OrthoDB" id="9809354at2"/>
<comment type="similarity">
    <text evidence="3 8">Belongs to the peptidase M17 family.</text>
</comment>
<feature type="domain" description="Cytosol aminopeptidase" evidence="9">
    <location>
        <begin position="343"/>
        <end position="350"/>
    </location>
</feature>
<keyword evidence="4 8" id="KW-0031">Aminopeptidase</keyword>
<dbReference type="HOGENOM" id="CLU_013734_2_2_7"/>
<dbReference type="PANTHER" id="PTHR11963:SF23">
    <property type="entry name" value="CYTOSOL AMINOPEPTIDASE"/>
    <property type="match status" value="1"/>
</dbReference>
<comment type="cofactor">
    <cofactor evidence="8">
        <name>Mn(2+)</name>
        <dbReference type="ChEBI" id="CHEBI:29035"/>
    </cofactor>
    <text evidence="8">Binds 2 manganese ions per subunit.</text>
</comment>
<evidence type="ECO:0000259" key="9">
    <source>
        <dbReference type="PROSITE" id="PS00631"/>
    </source>
</evidence>
<comment type="catalytic activity">
    <reaction evidence="1 8">
        <text>Release of an N-terminal amino acid, Xaa-|-Yaa-, in which Xaa is preferably Leu, but may be other amino acids including Pro although not Arg or Lys, and Yaa may be Pro. Amino acid amides and methyl esters are also readily hydrolyzed, but rates on arylamides are exceedingly low.</text>
        <dbReference type="EC" id="3.4.11.1"/>
    </reaction>
</comment>
<feature type="binding site" evidence="8">
    <location>
        <position position="347"/>
    </location>
    <ligand>
        <name>Mn(2+)</name>
        <dbReference type="ChEBI" id="CHEBI:29035"/>
        <label>1</label>
    </ligand>
</feature>
<evidence type="ECO:0000256" key="1">
    <source>
        <dbReference type="ARBA" id="ARBA00000135"/>
    </source>
</evidence>
<accession>A0A0B5B6H2</accession>
<dbReference type="GO" id="GO:0030145">
    <property type="term" value="F:manganese ion binding"/>
    <property type="evidence" value="ECO:0007669"/>
    <property type="project" value="UniProtKB-UniRule"/>
</dbReference>
<proteinExistence type="inferred from homology"/>
<dbReference type="EC" id="3.4.11.1" evidence="8"/>
<dbReference type="EC" id="3.4.11.10" evidence="8"/>
<evidence type="ECO:0000256" key="7">
    <source>
        <dbReference type="ARBA" id="ARBA00023211"/>
    </source>
</evidence>
<protein>
    <recommendedName>
        <fullName evidence="8">Probable cytosol aminopeptidase</fullName>
        <ecNumber evidence="8">3.4.11.1</ecNumber>
    </recommendedName>
    <alternativeName>
        <fullName evidence="8">Leucine aminopeptidase</fullName>
        <shortName evidence="8">LAP</shortName>
        <ecNumber evidence="8">3.4.11.10</ecNumber>
    </alternativeName>
    <alternativeName>
        <fullName evidence="8">Leucyl aminopeptidase</fullName>
    </alternativeName>
</protein>
<gene>
    <name evidence="8" type="primary">pepA</name>
    <name evidence="10" type="ORF">GPICK_00900</name>
</gene>
<dbReference type="CDD" id="cd00433">
    <property type="entry name" value="Peptidase_M17"/>
    <property type="match status" value="1"/>
</dbReference>
<keyword evidence="6 8" id="KW-0378">Hydrolase</keyword>
<dbReference type="SUPFAM" id="SSF52949">
    <property type="entry name" value="Macro domain-like"/>
    <property type="match status" value="1"/>
</dbReference>
<keyword evidence="11" id="KW-1185">Reference proteome</keyword>
<dbReference type="PROSITE" id="PS00631">
    <property type="entry name" value="CYTOSOL_AP"/>
    <property type="match status" value="1"/>
</dbReference>
<sequence length="495" mass="51920">MNISIAAEEYAAHPCPALVVGCVEDDFPADELLAPLDRLLGGGIAALRASGEFSGRLNRVKLLHTFGRLPAERLILVGVGKRGELTAERLRQAAGSAVRAAAVAGITRLSSVLHRAAAIDGSLAACVEGFILGGYSFSHYKTLPADERPVEGVTLLLPAGAAMGESEREAGEAATLCEAVCFARDLVSHPGNVATPSYLAEKALELSGRHGISCCVLDRDEMERLSMEGILSVAKGSHQPPRFIILEYLAGPPGKRPTVLVGKGVTFDSGGISLKPREGMERMKDDMAGAAAVMGTLMAAAGLRLPVNLVGLIPTAENLPGGGAYKPGDIVRTMAGKTVEIVNTDAEGRMLLCDALHYAQRYKPAALIDLATLTGACLVALGTIATGAMGNDPALLRGLKTAGETTGERIWELPLWDEYGELMKSDVADMKNAGGPHAGTVSAAWFLKQFAGKAKWVHLDIAGTAWEEKGRPYLPKGATGVGIRLLVEFLRRSGG</sequence>
<feature type="binding site" evidence="8">
    <location>
        <position position="268"/>
    </location>
    <ligand>
        <name>Mn(2+)</name>
        <dbReference type="ChEBI" id="CHEBI:29035"/>
        <label>1</label>
    </ligand>
</feature>
<evidence type="ECO:0000256" key="5">
    <source>
        <dbReference type="ARBA" id="ARBA00022670"/>
    </source>
</evidence>
<organism evidence="10 11">
    <name type="scientific">Geobacter pickeringii</name>
    <dbReference type="NCBI Taxonomy" id="345632"/>
    <lineage>
        <taxon>Bacteria</taxon>
        <taxon>Pseudomonadati</taxon>
        <taxon>Thermodesulfobacteriota</taxon>
        <taxon>Desulfuromonadia</taxon>
        <taxon>Geobacterales</taxon>
        <taxon>Geobacteraceae</taxon>
        <taxon>Geobacter</taxon>
    </lineage>
</organism>
<name>A0A0B5B6H2_9BACT</name>
<comment type="catalytic activity">
    <reaction evidence="2 8">
        <text>Release of an N-terminal amino acid, preferentially leucine, but not glutamic or aspartic acids.</text>
        <dbReference type="EC" id="3.4.11.10"/>
    </reaction>
</comment>
<feature type="binding site" evidence="8">
    <location>
        <position position="345"/>
    </location>
    <ligand>
        <name>Mn(2+)</name>
        <dbReference type="ChEBI" id="CHEBI:29035"/>
        <label>1</label>
    </ligand>
</feature>
<evidence type="ECO:0000256" key="8">
    <source>
        <dbReference type="HAMAP-Rule" id="MF_00181"/>
    </source>
</evidence>
<feature type="binding site" evidence="8">
    <location>
        <position position="263"/>
    </location>
    <ligand>
        <name>Mn(2+)</name>
        <dbReference type="ChEBI" id="CHEBI:29035"/>
        <label>2</label>
    </ligand>
</feature>
<evidence type="ECO:0000313" key="10">
    <source>
        <dbReference type="EMBL" id="AJE02128.1"/>
    </source>
</evidence>
<keyword evidence="8" id="KW-0479">Metal-binding</keyword>
<dbReference type="PANTHER" id="PTHR11963">
    <property type="entry name" value="LEUCINE AMINOPEPTIDASE-RELATED"/>
    <property type="match status" value="1"/>
</dbReference>
<comment type="subcellular location">
    <subcellularLocation>
        <location evidence="8">Cytoplasm</location>
    </subcellularLocation>
</comment>
<dbReference type="InterPro" id="IPR023042">
    <property type="entry name" value="Peptidase_M17_leu_NH2_pept"/>
</dbReference>
<dbReference type="Proteomes" id="UP000057609">
    <property type="component" value="Chromosome"/>
</dbReference>
<dbReference type="NCBIfam" id="NF002073">
    <property type="entry name" value="PRK00913.1-2"/>
    <property type="match status" value="1"/>
</dbReference>
<dbReference type="Gene3D" id="3.40.220.10">
    <property type="entry name" value="Leucine Aminopeptidase, subunit E, domain 1"/>
    <property type="match status" value="1"/>
</dbReference>
<evidence type="ECO:0000256" key="6">
    <source>
        <dbReference type="ARBA" id="ARBA00022801"/>
    </source>
</evidence>
<dbReference type="RefSeq" id="WP_039739699.1">
    <property type="nucleotide sequence ID" value="NZ_CP009788.1"/>
</dbReference>
<dbReference type="PRINTS" id="PR00481">
    <property type="entry name" value="LAMNOPPTDASE"/>
</dbReference>
<dbReference type="HAMAP" id="MF_00181">
    <property type="entry name" value="Cytosol_peptidase_M17"/>
    <property type="match status" value="1"/>
</dbReference>
<dbReference type="AlphaFoldDB" id="A0A0B5B6H2"/>
<reference evidence="10 11" key="1">
    <citation type="journal article" date="2015" name="Genome Announc.">
        <title>Complete Genome of Geobacter pickeringii G13T, a Metal-Reducing Isolate from Sedimentary Kaolin Deposits.</title>
        <authorList>
            <person name="Badalamenti J.P."/>
            <person name="Bond D.R."/>
        </authorList>
    </citation>
    <scope>NUCLEOTIDE SEQUENCE [LARGE SCALE GENOMIC DNA]</scope>
    <source>
        <strain evidence="10 11">G13</strain>
    </source>
</reference>
<dbReference type="InterPro" id="IPR043472">
    <property type="entry name" value="Macro_dom-like"/>
</dbReference>
<evidence type="ECO:0000256" key="3">
    <source>
        <dbReference type="ARBA" id="ARBA00009528"/>
    </source>
</evidence>
<dbReference type="InterPro" id="IPR000819">
    <property type="entry name" value="Peptidase_M17_C"/>
</dbReference>
<feature type="binding site" evidence="8">
    <location>
        <position position="347"/>
    </location>
    <ligand>
        <name>Mn(2+)</name>
        <dbReference type="ChEBI" id="CHEBI:29035"/>
        <label>2</label>
    </ligand>
</feature>
<dbReference type="EMBL" id="CP009788">
    <property type="protein sequence ID" value="AJE02128.1"/>
    <property type="molecule type" value="Genomic_DNA"/>
</dbReference>
<feature type="binding site" evidence="8">
    <location>
        <position position="268"/>
    </location>
    <ligand>
        <name>Mn(2+)</name>
        <dbReference type="ChEBI" id="CHEBI:29035"/>
        <label>2</label>
    </ligand>
</feature>
<keyword evidence="5 8" id="KW-0645">Protease</keyword>
<keyword evidence="8" id="KW-0963">Cytoplasm</keyword>
<dbReference type="InterPro" id="IPR011356">
    <property type="entry name" value="Leucine_aapep/pepB"/>
</dbReference>
<evidence type="ECO:0000256" key="2">
    <source>
        <dbReference type="ARBA" id="ARBA00000967"/>
    </source>
</evidence>
<dbReference type="GO" id="GO:0070006">
    <property type="term" value="F:metalloaminopeptidase activity"/>
    <property type="evidence" value="ECO:0007669"/>
    <property type="project" value="InterPro"/>
</dbReference>
<dbReference type="NCBIfam" id="NF002074">
    <property type="entry name" value="PRK00913.1-4"/>
    <property type="match status" value="1"/>
</dbReference>
<dbReference type="SUPFAM" id="SSF53187">
    <property type="entry name" value="Zn-dependent exopeptidases"/>
    <property type="match status" value="1"/>
</dbReference>
<dbReference type="GO" id="GO:0006508">
    <property type="term" value="P:proteolysis"/>
    <property type="evidence" value="ECO:0007669"/>
    <property type="project" value="UniProtKB-KW"/>
</dbReference>
<dbReference type="Gene3D" id="3.40.630.10">
    <property type="entry name" value="Zn peptidases"/>
    <property type="match status" value="1"/>
</dbReference>